<proteinExistence type="predicted"/>
<accession>A0A8S5LJ07</accession>
<evidence type="ECO:0000313" key="1">
    <source>
        <dbReference type="EMBL" id="DAD70028.1"/>
    </source>
</evidence>
<sequence length="73" mass="8237">MFNGLSKYELNALKHALGTSIKRKQNTVDICDSIGDIDTSRILSRDLKTEKNLYKKVKVELDRYYAGGSNNGK</sequence>
<organism evidence="1">
    <name type="scientific">Myoviridae sp. ct6F13</name>
    <dbReference type="NCBI Taxonomy" id="2827602"/>
    <lineage>
        <taxon>Viruses</taxon>
        <taxon>Duplodnaviria</taxon>
        <taxon>Heunggongvirae</taxon>
        <taxon>Uroviricota</taxon>
        <taxon>Caudoviricetes</taxon>
    </lineage>
</organism>
<dbReference type="EMBL" id="BK015859">
    <property type="protein sequence ID" value="DAD70028.1"/>
    <property type="molecule type" value="Genomic_DNA"/>
</dbReference>
<name>A0A8S5LJ07_9CAUD</name>
<protein>
    <submittedName>
        <fullName evidence="1">Uncharacterized protein</fullName>
    </submittedName>
</protein>
<reference evidence="1" key="1">
    <citation type="journal article" date="2021" name="Proc. Natl. Acad. Sci. U.S.A.">
        <title>A Catalog of Tens of Thousands of Viruses from Human Metagenomes Reveals Hidden Associations with Chronic Diseases.</title>
        <authorList>
            <person name="Tisza M.J."/>
            <person name="Buck C.B."/>
        </authorList>
    </citation>
    <scope>NUCLEOTIDE SEQUENCE</scope>
    <source>
        <strain evidence="1">Ct6F13</strain>
    </source>
</reference>